<accession>A0ABW2R4V3</accession>
<sequence length="130" mass="13867">MRGFFPLLLSAVFLSFSVQAEDDPLPFDVPSAAPVIQRTSVANKPVATSNKPVVYRAQQARSKARVAGKKRSVQKSAVSGVTKKQAAKRTGKNAVSVKVKQAPVASKKKAPNKTAPLARSKGTKAVQKKR</sequence>
<reference evidence="4" key="1">
    <citation type="journal article" date="2019" name="Int. J. Syst. Evol. Microbiol.">
        <title>The Global Catalogue of Microorganisms (GCM) 10K type strain sequencing project: providing services to taxonomists for standard genome sequencing and annotation.</title>
        <authorList>
            <consortium name="The Broad Institute Genomics Platform"/>
            <consortium name="The Broad Institute Genome Sequencing Center for Infectious Disease"/>
            <person name="Wu L."/>
            <person name="Ma J."/>
        </authorList>
    </citation>
    <scope>NUCLEOTIDE SEQUENCE [LARGE SCALE GENOMIC DNA]</scope>
    <source>
        <strain evidence="4">CCUG 62945</strain>
    </source>
</reference>
<feature type="signal peptide" evidence="2">
    <location>
        <begin position="1"/>
        <end position="20"/>
    </location>
</feature>
<evidence type="ECO:0000256" key="2">
    <source>
        <dbReference type="SAM" id="SignalP"/>
    </source>
</evidence>
<dbReference type="EMBL" id="JBHTBQ010000047">
    <property type="protein sequence ID" value="MFC7422294.1"/>
    <property type="molecule type" value="Genomic_DNA"/>
</dbReference>
<gene>
    <name evidence="3" type="ORF">ACFQNF_20750</name>
</gene>
<feature type="chain" id="PRO_5046557841" evidence="2">
    <location>
        <begin position="21"/>
        <end position="130"/>
    </location>
</feature>
<proteinExistence type="predicted"/>
<evidence type="ECO:0000313" key="3">
    <source>
        <dbReference type="EMBL" id="MFC7422294.1"/>
    </source>
</evidence>
<evidence type="ECO:0000256" key="1">
    <source>
        <dbReference type="SAM" id="MobiDB-lite"/>
    </source>
</evidence>
<feature type="compositionally biased region" description="Basic residues" evidence="1">
    <location>
        <begin position="62"/>
        <end position="73"/>
    </location>
</feature>
<name>A0ABW2R4V3_9NEIS</name>
<keyword evidence="2" id="KW-0732">Signal</keyword>
<feature type="region of interest" description="Disordered" evidence="1">
    <location>
        <begin position="56"/>
        <end position="130"/>
    </location>
</feature>
<comment type="caution">
    <text evidence="3">The sequence shown here is derived from an EMBL/GenBank/DDBJ whole genome shotgun (WGS) entry which is preliminary data.</text>
</comment>
<protein>
    <submittedName>
        <fullName evidence="3">Uncharacterized protein</fullName>
    </submittedName>
</protein>
<dbReference type="RefSeq" id="WP_380190314.1">
    <property type="nucleotide sequence ID" value="NZ_JBHTBQ010000047.1"/>
</dbReference>
<keyword evidence="4" id="KW-1185">Reference proteome</keyword>
<organism evidence="3 4">
    <name type="scientific">Iodobacter arcticus</name>
    <dbReference type="NCBI Taxonomy" id="590593"/>
    <lineage>
        <taxon>Bacteria</taxon>
        <taxon>Pseudomonadati</taxon>
        <taxon>Pseudomonadota</taxon>
        <taxon>Betaproteobacteria</taxon>
        <taxon>Neisseriales</taxon>
        <taxon>Chitinibacteraceae</taxon>
        <taxon>Iodobacter</taxon>
    </lineage>
</organism>
<dbReference type="Proteomes" id="UP001596473">
    <property type="component" value="Unassembled WGS sequence"/>
</dbReference>
<evidence type="ECO:0000313" key="4">
    <source>
        <dbReference type="Proteomes" id="UP001596473"/>
    </source>
</evidence>